<feature type="transmembrane region" description="Helical" evidence="6">
    <location>
        <begin position="233"/>
        <end position="251"/>
    </location>
</feature>
<dbReference type="RefSeq" id="WP_132644653.1">
    <property type="nucleotide sequence ID" value="NZ_CP181386.1"/>
</dbReference>
<feature type="transmembrane region" description="Helical" evidence="6">
    <location>
        <begin position="167"/>
        <end position="185"/>
    </location>
</feature>
<keyword evidence="2" id="KW-1003">Cell membrane</keyword>
<keyword evidence="3 6" id="KW-0812">Transmembrane</keyword>
<feature type="transmembrane region" description="Helical" evidence="6">
    <location>
        <begin position="28"/>
        <end position="47"/>
    </location>
</feature>
<evidence type="ECO:0000256" key="3">
    <source>
        <dbReference type="ARBA" id="ARBA00022692"/>
    </source>
</evidence>
<name>A0A4V2SHM6_RUBGE</name>
<comment type="subcellular location">
    <subcellularLocation>
        <location evidence="1">Cell membrane</location>
        <topology evidence="1">Multi-pass membrane protein</topology>
    </subcellularLocation>
</comment>
<dbReference type="Pfam" id="PF09678">
    <property type="entry name" value="Caa3_CtaG"/>
    <property type="match status" value="1"/>
</dbReference>
<dbReference type="AlphaFoldDB" id="A0A4V2SHM6"/>
<reference evidence="8 9" key="1">
    <citation type="submission" date="2019-03" db="EMBL/GenBank/DDBJ databases">
        <title>Genomic Encyclopedia of Type Strains, Phase IV (KMG-IV): sequencing the most valuable type-strain genomes for metagenomic binning, comparative biology and taxonomic classification.</title>
        <authorList>
            <person name="Goeker M."/>
        </authorList>
    </citation>
    <scope>NUCLEOTIDE SEQUENCE [LARGE SCALE GENOMIC DNA]</scope>
    <source>
        <strain evidence="8 9">DSM 1709</strain>
    </source>
</reference>
<evidence type="ECO:0000256" key="1">
    <source>
        <dbReference type="ARBA" id="ARBA00004651"/>
    </source>
</evidence>
<evidence type="ECO:0000313" key="8">
    <source>
        <dbReference type="EMBL" id="TCP05668.1"/>
    </source>
</evidence>
<keyword evidence="4 6" id="KW-1133">Transmembrane helix</keyword>
<accession>A0A4V2SHM6</accession>
<dbReference type="OrthoDB" id="9808789at2"/>
<sequence length="263" mass="27807">MHLTLLLPALLLPGAALAHAPGSGAETLLLRLAQALFVVSWFGWAWGAALKRPTPARRAALHGGMALAGLALFGPFDDWAAQSTSWHMLQHMLLIVGAAPLLVLARPLPQWRAAFGHGTDPAWRALLALARRPLACAALHGAAIWFWHAPAAYTAALLDPALHLAEHASFAGSAVLFWQAVLGAGRARVAAAGLALLLTLMHTGLLGALLTFAREPLYLRESRELWDQQLAGLVMWIPGGAAYLAAAAVLARRLLAPGHLQPG</sequence>
<dbReference type="EMBL" id="SLXD01000001">
    <property type="protein sequence ID" value="TCP05668.1"/>
    <property type="molecule type" value="Genomic_DNA"/>
</dbReference>
<gene>
    <name evidence="8" type="ORF">EV684_101540</name>
</gene>
<dbReference type="Proteomes" id="UP000295106">
    <property type="component" value="Unassembled WGS sequence"/>
</dbReference>
<evidence type="ECO:0000256" key="7">
    <source>
        <dbReference type="SAM" id="SignalP"/>
    </source>
</evidence>
<evidence type="ECO:0000256" key="4">
    <source>
        <dbReference type="ARBA" id="ARBA00022989"/>
    </source>
</evidence>
<feature type="transmembrane region" description="Helical" evidence="6">
    <location>
        <begin position="192"/>
        <end position="213"/>
    </location>
</feature>
<dbReference type="GeneID" id="99687263"/>
<protein>
    <submittedName>
        <fullName evidence="8">Caa3-type cytochrome oxidase assembly factor Caa3/CtaG</fullName>
    </submittedName>
</protein>
<comment type="caution">
    <text evidence="8">The sequence shown here is derived from an EMBL/GenBank/DDBJ whole genome shotgun (WGS) entry which is preliminary data.</text>
</comment>
<keyword evidence="5 6" id="KW-0472">Membrane</keyword>
<evidence type="ECO:0000256" key="2">
    <source>
        <dbReference type="ARBA" id="ARBA00022475"/>
    </source>
</evidence>
<feature type="signal peptide" evidence="7">
    <location>
        <begin position="1"/>
        <end position="18"/>
    </location>
</feature>
<evidence type="ECO:0000256" key="5">
    <source>
        <dbReference type="ARBA" id="ARBA00023136"/>
    </source>
</evidence>
<organism evidence="8 9">
    <name type="scientific">Rubrivivax gelatinosus</name>
    <name type="common">Rhodocyclus gelatinosus</name>
    <name type="synonym">Rhodopseudomonas gelatinosa</name>
    <dbReference type="NCBI Taxonomy" id="28068"/>
    <lineage>
        <taxon>Bacteria</taxon>
        <taxon>Pseudomonadati</taxon>
        <taxon>Pseudomonadota</taxon>
        <taxon>Betaproteobacteria</taxon>
        <taxon>Burkholderiales</taxon>
        <taxon>Sphaerotilaceae</taxon>
        <taxon>Rubrivivax</taxon>
    </lineage>
</organism>
<keyword evidence="7" id="KW-0732">Signal</keyword>
<feature type="transmembrane region" description="Helical" evidence="6">
    <location>
        <begin position="88"/>
        <end position="105"/>
    </location>
</feature>
<feature type="transmembrane region" description="Helical" evidence="6">
    <location>
        <begin position="126"/>
        <end position="147"/>
    </location>
</feature>
<dbReference type="GO" id="GO:0005886">
    <property type="term" value="C:plasma membrane"/>
    <property type="evidence" value="ECO:0007669"/>
    <property type="project" value="UniProtKB-SubCell"/>
</dbReference>
<evidence type="ECO:0000313" key="9">
    <source>
        <dbReference type="Proteomes" id="UP000295106"/>
    </source>
</evidence>
<proteinExistence type="predicted"/>
<evidence type="ECO:0000256" key="6">
    <source>
        <dbReference type="SAM" id="Phobius"/>
    </source>
</evidence>
<dbReference type="InterPro" id="IPR019108">
    <property type="entry name" value="Caa3_assmbl_CtaG-rel"/>
</dbReference>
<feature type="transmembrane region" description="Helical" evidence="6">
    <location>
        <begin position="59"/>
        <end position="76"/>
    </location>
</feature>
<feature type="chain" id="PRO_5020728397" evidence="7">
    <location>
        <begin position="19"/>
        <end position="263"/>
    </location>
</feature>